<dbReference type="Proteomes" id="UP000234190">
    <property type="component" value="Unassembled WGS sequence"/>
</dbReference>
<name>A0A2N4TYU9_9BURK</name>
<keyword evidence="4" id="KW-0597">Phosphoprotein</keyword>
<feature type="domain" description="HAMP" evidence="13">
    <location>
        <begin position="212"/>
        <end position="267"/>
    </location>
</feature>
<dbReference type="Pfam" id="PF00672">
    <property type="entry name" value="HAMP"/>
    <property type="match status" value="1"/>
</dbReference>
<evidence type="ECO:0000256" key="7">
    <source>
        <dbReference type="ARBA" id="ARBA00022777"/>
    </source>
</evidence>
<dbReference type="Gene3D" id="3.30.565.10">
    <property type="entry name" value="Histidine kinase-like ATPase, C-terminal domain"/>
    <property type="match status" value="1"/>
</dbReference>
<comment type="caution">
    <text evidence="14">The sequence shown here is derived from an EMBL/GenBank/DDBJ whole genome shotgun (WGS) entry which is preliminary data.</text>
</comment>
<dbReference type="SMART" id="SM00388">
    <property type="entry name" value="HisKA"/>
    <property type="match status" value="1"/>
</dbReference>
<feature type="transmembrane region" description="Helical" evidence="11">
    <location>
        <begin position="20"/>
        <end position="45"/>
    </location>
</feature>
<dbReference type="Pfam" id="PF02518">
    <property type="entry name" value="HATPase_c"/>
    <property type="match status" value="1"/>
</dbReference>
<organism evidence="14 15">
    <name type="scientific">Pollutimonas subterranea</name>
    <dbReference type="NCBI Taxonomy" id="2045210"/>
    <lineage>
        <taxon>Bacteria</taxon>
        <taxon>Pseudomonadati</taxon>
        <taxon>Pseudomonadota</taxon>
        <taxon>Betaproteobacteria</taxon>
        <taxon>Burkholderiales</taxon>
        <taxon>Alcaligenaceae</taxon>
        <taxon>Pollutimonas</taxon>
    </lineage>
</organism>
<dbReference type="SUPFAM" id="SSF55874">
    <property type="entry name" value="ATPase domain of HSP90 chaperone/DNA topoisomerase II/histidine kinase"/>
    <property type="match status" value="1"/>
</dbReference>
<proteinExistence type="predicted"/>
<protein>
    <recommendedName>
        <fullName evidence="3">histidine kinase</fullName>
        <ecNumber evidence="3">2.7.13.3</ecNumber>
    </recommendedName>
</protein>
<dbReference type="EC" id="2.7.13.3" evidence="3"/>
<keyword evidence="9" id="KW-0902">Two-component regulatory system</keyword>
<evidence type="ECO:0000256" key="2">
    <source>
        <dbReference type="ARBA" id="ARBA00004370"/>
    </source>
</evidence>
<evidence type="ECO:0000313" key="14">
    <source>
        <dbReference type="EMBL" id="PLC47946.1"/>
    </source>
</evidence>
<dbReference type="InterPro" id="IPR003594">
    <property type="entry name" value="HATPase_dom"/>
</dbReference>
<evidence type="ECO:0000256" key="5">
    <source>
        <dbReference type="ARBA" id="ARBA00022679"/>
    </source>
</evidence>
<dbReference type="Pfam" id="PF00512">
    <property type="entry name" value="HisKA"/>
    <property type="match status" value="1"/>
</dbReference>
<dbReference type="Gene3D" id="1.10.287.130">
    <property type="match status" value="1"/>
</dbReference>
<comment type="subcellular location">
    <subcellularLocation>
        <location evidence="2">Membrane</location>
    </subcellularLocation>
</comment>
<evidence type="ECO:0000259" key="12">
    <source>
        <dbReference type="PROSITE" id="PS50109"/>
    </source>
</evidence>
<keyword evidence="8 11" id="KW-1133">Transmembrane helix</keyword>
<dbReference type="SUPFAM" id="SSF47384">
    <property type="entry name" value="Homodimeric domain of signal transducing histidine kinase"/>
    <property type="match status" value="1"/>
</dbReference>
<comment type="catalytic activity">
    <reaction evidence="1">
        <text>ATP + protein L-histidine = ADP + protein N-phospho-L-histidine.</text>
        <dbReference type="EC" id="2.7.13.3"/>
    </reaction>
</comment>
<evidence type="ECO:0000256" key="8">
    <source>
        <dbReference type="ARBA" id="ARBA00022989"/>
    </source>
</evidence>
<feature type="transmembrane region" description="Helical" evidence="11">
    <location>
        <begin position="188"/>
        <end position="210"/>
    </location>
</feature>
<dbReference type="PROSITE" id="PS50885">
    <property type="entry name" value="HAMP"/>
    <property type="match status" value="1"/>
</dbReference>
<dbReference type="PANTHER" id="PTHR45436">
    <property type="entry name" value="SENSOR HISTIDINE KINASE YKOH"/>
    <property type="match status" value="1"/>
</dbReference>
<dbReference type="InterPro" id="IPR003660">
    <property type="entry name" value="HAMP_dom"/>
</dbReference>
<dbReference type="InterPro" id="IPR036097">
    <property type="entry name" value="HisK_dim/P_sf"/>
</dbReference>
<evidence type="ECO:0000256" key="11">
    <source>
        <dbReference type="SAM" id="Phobius"/>
    </source>
</evidence>
<evidence type="ECO:0000256" key="4">
    <source>
        <dbReference type="ARBA" id="ARBA00022553"/>
    </source>
</evidence>
<dbReference type="Gene3D" id="6.10.340.10">
    <property type="match status" value="1"/>
</dbReference>
<keyword evidence="6 11" id="KW-0812">Transmembrane</keyword>
<evidence type="ECO:0000259" key="13">
    <source>
        <dbReference type="PROSITE" id="PS50885"/>
    </source>
</evidence>
<dbReference type="AlphaFoldDB" id="A0A2N4TYU9"/>
<dbReference type="OrthoDB" id="2521613at2"/>
<dbReference type="InterPro" id="IPR036890">
    <property type="entry name" value="HATPase_C_sf"/>
</dbReference>
<dbReference type="PROSITE" id="PS50109">
    <property type="entry name" value="HIS_KIN"/>
    <property type="match status" value="1"/>
</dbReference>
<dbReference type="PANTHER" id="PTHR45436:SF5">
    <property type="entry name" value="SENSOR HISTIDINE KINASE TRCS"/>
    <property type="match status" value="1"/>
</dbReference>
<keyword evidence="15" id="KW-1185">Reference proteome</keyword>
<dbReference type="GO" id="GO:0000155">
    <property type="term" value="F:phosphorelay sensor kinase activity"/>
    <property type="evidence" value="ECO:0007669"/>
    <property type="project" value="InterPro"/>
</dbReference>
<evidence type="ECO:0000256" key="3">
    <source>
        <dbReference type="ARBA" id="ARBA00012438"/>
    </source>
</evidence>
<dbReference type="CDD" id="cd00082">
    <property type="entry name" value="HisKA"/>
    <property type="match status" value="1"/>
</dbReference>
<gene>
    <name evidence="14" type="ORF">CR159_20755</name>
</gene>
<keyword evidence="10 11" id="KW-0472">Membrane</keyword>
<dbReference type="SMART" id="SM00387">
    <property type="entry name" value="HATPase_c"/>
    <property type="match status" value="1"/>
</dbReference>
<dbReference type="InterPro" id="IPR005467">
    <property type="entry name" value="His_kinase_dom"/>
</dbReference>
<evidence type="ECO:0000313" key="15">
    <source>
        <dbReference type="Proteomes" id="UP000234190"/>
    </source>
</evidence>
<dbReference type="InterPro" id="IPR003661">
    <property type="entry name" value="HisK_dim/P_dom"/>
</dbReference>
<keyword evidence="5" id="KW-0808">Transferase</keyword>
<dbReference type="EMBL" id="PDNW01000036">
    <property type="protein sequence ID" value="PLC47946.1"/>
    <property type="molecule type" value="Genomic_DNA"/>
</dbReference>
<dbReference type="InterPro" id="IPR050428">
    <property type="entry name" value="TCS_sensor_his_kinase"/>
</dbReference>
<dbReference type="SMART" id="SM00304">
    <property type="entry name" value="HAMP"/>
    <property type="match status" value="1"/>
</dbReference>
<accession>A0A2N4TYU9</accession>
<evidence type="ECO:0000256" key="6">
    <source>
        <dbReference type="ARBA" id="ARBA00022692"/>
    </source>
</evidence>
<evidence type="ECO:0000256" key="10">
    <source>
        <dbReference type="ARBA" id="ARBA00023136"/>
    </source>
</evidence>
<sequence length="498" mass="54978">MSSFSWRRPFRHTSYRYKVPLALAAAILATELVVTVTFVQMSYFAMRQDMRQGAQALTRMLALSVREPLRRDDLWRVYEAIRIPVDATGPISGVQAIIVLDQDFKVYAASNPRRYPISTPLTALPDELKPAVMALRDPSQSFYFRYSGYFSQVPGVAGTTVRSDDTGIAGYVLASYEVNAWRERVSGLLVRVFWISIPGILLLLLVGWVWGNQVAQPLLSLAKAMKRVGREPTSAIRRSLDTTGTDEIGVLGQQFSGMLNELEAKEALEREIMAAERLAAVGRVAAGVAHEINNPLGGMINALDTLQTHGTPDKLTTKTIELVRRGLNQIRHTVGALLVEARLDASQMSPGDWDDLRTLIEPELTARRARLLWDVQPDLAVDLPAHLVRQLTLNLLLNAKDAVEPEGSVSCLVQCATQSITIEISNSGQHIPEAELPHLFEPYPVESTLSRNSHGLGLWVTYQIVTQLRGTIEVSSEPGFTRFTVTLPLNSPFSGGQA</sequence>
<keyword evidence="7 14" id="KW-0418">Kinase</keyword>
<evidence type="ECO:0000256" key="1">
    <source>
        <dbReference type="ARBA" id="ARBA00000085"/>
    </source>
</evidence>
<dbReference type="InterPro" id="IPR004358">
    <property type="entry name" value="Sig_transdc_His_kin-like_C"/>
</dbReference>
<evidence type="ECO:0000256" key="9">
    <source>
        <dbReference type="ARBA" id="ARBA00023012"/>
    </source>
</evidence>
<dbReference type="GO" id="GO:0016020">
    <property type="term" value="C:membrane"/>
    <property type="evidence" value="ECO:0007669"/>
    <property type="project" value="UniProtKB-SubCell"/>
</dbReference>
<reference evidence="14 15" key="1">
    <citation type="submission" date="2017-10" db="EMBL/GenBank/DDBJ databases">
        <title>Two draft genome sequences of Pusillimonas sp. strains isolated from a nitrate- and radionuclide-contaminated groundwater in Russia.</title>
        <authorList>
            <person name="Grouzdev D.S."/>
            <person name="Tourova T.P."/>
            <person name="Goeva M.A."/>
            <person name="Babich T.L."/>
            <person name="Sokolova D.S."/>
            <person name="Abdullin R."/>
            <person name="Poltaraus A.B."/>
            <person name="Toshchakov S.V."/>
            <person name="Nazina T.N."/>
        </authorList>
    </citation>
    <scope>NUCLEOTIDE SEQUENCE [LARGE SCALE GENOMIC DNA]</scope>
    <source>
        <strain evidence="14 15">JR1/69-3-13</strain>
    </source>
</reference>
<feature type="domain" description="Histidine kinase" evidence="12">
    <location>
        <begin position="287"/>
        <end position="491"/>
    </location>
</feature>
<dbReference type="PRINTS" id="PR00344">
    <property type="entry name" value="BCTRLSENSOR"/>
</dbReference>